<evidence type="ECO:0000313" key="3">
    <source>
        <dbReference type="Proteomes" id="UP000823914"/>
    </source>
</evidence>
<feature type="domain" description="ATPase" evidence="1">
    <location>
        <begin position="9"/>
        <end position="215"/>
    </location>
</feature>
<protein>
    <submittedName>
        <fullName evidence="2">ATP-binding protein</fullName>
    </submittedName>
</protein>
<evidence type="ECO:0000313" key="2">
    <source>
        <dbReference type="EMBL" id="MBU3850523.1"/>
    </source>
</evidence>
<dbReference type="AlphaFoldDB" id="A0A9E2L2L9"/>
<proteinExistence type="predicted"/>
<dbReference type="InterPro" id="IPR036390">
    <property type="entry name" value="WH_DNA-bd_sf"/>
</dbReference>
<sequence length="478" mass="56493">MSENLIIGRQKEIQQLKECYASPVSQLIILYGRRRVGKTFLVNQTFDNKFSFKLVGDFNQNREEQLNNFYEELKRKSKADISAPKNWREAFFQLRDYIDSLPNDEKQVVFFDEMPWLDNHKSGFLPAFEYFWNSYGSAKNNLMLIVCGSATSWLIENIDHNKGGLFNRQNCRIYLEPFTLHETEQFLLSRNIIWNRYDICECYMIVGGIPYYLNLLKGSIPYSANIDNLFFKKKAVLWDEFDRLYNTLFSNSEAYIKIVETLFTKKIGLTRKELVEESKLSDNTILTKILRNLVASGFVREYPFYGNKKRQTKYQLADFYTMFYLKFVKDNAGKDENFWSNALDNPMRKSWAGFTFEQLCKDHIRQIKHKIGISGVLSTESTWYAKADNEHEGAQIDMLIDRRDRVINICEMKFSNDEYSIDKDYDLNIRRKIHRFQEKTGTKKALQLTFVTTYGVKLNMYSQRISSQVTMDDLFIEL</sequence>
<keyword evidence="2" id="KW-0067">ATP-binding</keyword>
<name>A0A9E2L2L9_9SPIR</name>
<dbReference type="SUPFAM" id="SSF46785">
    <property type="entry name" value="Winged helix' DNA-binding domain"/>
    <property type="match status" value="1"/>
</dbReference>
<dbReference type="SUPFAM" id="SSF52540">
    <property type="entry name" value="P-loop containing nucleoside triphosphate hydrolases"/>
    <property type="match status" value="1"/>
</dbReference>
<gene>
    <name evidence="2" type="ORF">IAA16_08160</name>
</gene>
<dbReference type="GO" id="GO:0005524">
    <property type="term" value="F:ATP binding"/>
    <property type="evidence" value="ECO:0007669"/>
    <property type="project" value="UniProtKB-KW"/>
</dbReference>
<keyword evidence="2" id="KW-0547">Nucleotide-binding</keyword>
<dbReference type="InterPro" id="IPR027417">
    <property type="entry name" value="P-loop_NTPase"/>
</dbReference>
<organism evidence="2 3">
    <name type="scientific">Candidatus Treponema excrementipullorum</name>
    <dbReference type="NCBI Taxonomy" id="2838768"/>
    <lineage>
        <taxon>Bacteria</taxon>
        <taxon>Pseudomonadati</taxon>
        <taxon>Spirochaetota</taxon>
        <taxon>Spirochaetia</taxon>
        <taxon>Spirochaetales</taxon>
        <taxon>Treponemataceae</taxon>
        <taxon>Treponema</taxon>
    </lineage>
</organism>
<dbReference type="Proteomes" id="UP000823914">
    <property type="component" value="Unassembled WGS sequence"/>
</dbReference>
<dbReference type="PANTHER" id="PTHR34704:SF1">
    <property type="entry name" value="ATPASE"/>
    <property type="match status" value="1"/>
</dbReference>
<evidence type="ECO:0000259" key="1">
    <source>
        <dbReference type="Pfam" id="PF01637"/>
    </source>
</evidence>
<accession>A0A9E2L2L9</accession>
<dbReference type="PANTHER" id="PTHR34704">
    <property type="entry name" value="ATPASE"/>
    <property type="match status" value="1"/>
</dbReference>
<reference evidence="2" key="2">
    <citation type="submission" date="2021-04" db="EMBL/GenBank/DDBJ databases">
        <authorList>
            <person name="Gilroy R."/>
        </authorList>
    </citation>
    <scope>NUCLEOTIDE SEQUENCE</scope>
    <source>
        <strain evidence="2">Gambia15-2214</strain>
    </source>
</reference>
<dbReference type="Gene3D" id="3.40.50.300">
    <property type="entry name" value="P-loop containing nucleotide triphosphate hydrolases"/>
    <property type="match status" value="1"/>
</dbReference>
<dbReference type="EMBL" id="JAHLFV010000190">
    <property type="protein sequence ID" value="MBU3850523.1"/>
    <property type="molecule type" value="Genomic_DNA"/>
</dbReference>
<dbReference type="InterPro" id="IPR011579">
    <property type="entry name" value="ATPase_dom"/>
</dbReference>
<dbReference type="Pfam" id="PF01637">
    <property type="entry name" value="ATPase_2"/>
    <property type="match status" value="1"/>
</dbReference>
<comment type="caution">
    <text evidence="2">The sequence shown here is derived from an EMBL/GenBank/DDBJ whole genome shotgun (WGS) entry which is preliminary data.</text>
</comment>
<reference evidence="2" key="1">
    <citation type="journal article" date="2021" name="PeerJ">
        <title>Extensive microbial diversity within the chicken gut microbiome revealed by metagenomics and culture.</title>
        <authorList>
            <person name="Gilroy R."/>
            <person name="Ravi A."/>
            <person name="Getino M."/>
            <person name="Pursley I."/>
            <person name="Horton D.L."/>
            <person name="Alikhan N.F."/>
            <person name="Baker D."/>
            <person name="Gharbi K."/>
            <person name="Hall N."/>
            <person name="Watson M."/>
            <person name="Adriaenssens E.M."/>
            <person name="Foster-Nyarko E."/>
            <person name="Jarju S."/>
            <person name="Secka A."/>
            <person name="Antonio M."/>
            <person name="Oren A."/>
            <person name="Chaudhuri R.R."/>
            <person name="La Ragione R."/>
            <person name="Hildebrand F."/>
            <person name="Pallen M.J."/>
        </authorList>
    </citation>
    <scope>NUCLEOTIDE SEQUENCE</scope>
    <source>
        <strain evidence="2">Gambia15-2214</strain>
    </source>
</reference>